<keyword evidence="2" id="KW-0472">Membrane</keyword>
<feature type="signal peptide" evidence="3">
    <location>
        <begin position="1"/>
        <end position="23"/>
    </location>
</feature>
<keyword evidence="2" id="KW-0812">Transmembrane</keyword>
<protein>
    <submittedName>
        <fullName evidence="4">Uncharacterized protein</fullName>
    </submittedName>
</protein>
<keyword evidence="3" id="KW-0732">Signal</keyword>
<evidence type="ECO:0000256" key="3">
    <source>
        <dbReference type="SAM" id="SignalP"/>
    </source>
</evidence>
<accession>A0ABR6TDU0</accession>
<dbReference type="EMBL" id="JAAXCZ010000013">
    <property type="protein sequence ID" value="MBC2383870.1"/>
    <property type="molecule type" value="Genomic_DNA"/>
</dbReference>
<evidence type="ECO:0000256" key="1">
    <source>
        <dbReference type="SAM" id="MobiDB-lite"/>
    </source>
</evidence>
<feature type="chain" id="PRO_5046657089" evidence="3">
    <location>
        <begin position="24"/>
        <end position="270"/>
    </location>
</feature>
<keyword evidence="5" id="KW-1185">Reference proteome</keyword>
<reference evidence="4 5" key="1">
    <citation type="submission" date="2020-04" db="EMBL/GenBank/DDBJ databases">
        <title>Pseudomonas crami sp. nov., a novel proteolytic bacterial species isolated from cream.</title>
        <authorList>
            <person name="Hofmann K."/>
            <person name="Woller A."/>
            <person name="Huptas C."/>
            <person name="Wenning M."/>
            <person name="Scherer S."/>
            <person name="Doll E.V."/>
        </authorList>
    </citation>
    <scope>NUCLEOTIDE SEQUENCE [LARGE SCALE GENOMIC DNA]</scope>
    <source>
        <strain evidence="4 5">WS 5096</strain>
    </source>
</reference>
<organism evidence="4 5">
    <name type="scientific">Pseudomonas cremoris</name>
    <dbReference type="NCBI Taxonomy" id="2724178"/>
    <lineage>
        <taxon>Bacteria</taxon>
        <taxon>Pseudomonadati</taxon>
        <taxon>Pseudomonadota</taxon>
        <taxon>Gammaproteobacteria</taxon>
        <taxon>Pseudomonadales</taxon>
        <taxon>Pseudomonadaceae</taxon>
        <taxon>Pseudomonas</taxon>
    </lineage>
</organism>
<dbReference type="Proteomes" id="UP000534677">
    <property type="component" value="Unassembled WGS sequence"/>
</dbReference>
<name>A0ABR6TDU0_9PSED</name>
<feature type="compositionally biased region" description="Basic and acidic residues" evidence="1">
    <location>
        <begin position="219"/>
        <end position="231"/>
    </location>
</feature>
<proteinExistence type="predicted"/>
<feature type="transmembrane region" description="Helical" evidence="2">
    <location>
        <begin position="171"/>
        <end position="193"/>
    </location>
</feature>
<sequence>MKFTSRFSLVLLLVLGVGGHVFALPSGDHNDGALINDGASSSGFNGSLGIKESILLSRDQWRKVIVDGKTQIEICPGRYRGTSWCRMPDTEGLNSFLGGMVTGEAYPAEKAIQLLAGKDARILEMREKGGTLEILFGARFDGHTVRRSGIESIAVARPTEEDKAGVASASIILKIGVAGLILVCLGVVLVGVFEVRASRRRLIDGPTMQEATVTRLREEQQRLKNPPDRTIRQPAPLQTLAESPKPKADSPVIDTGAHTVASKGRRLFID</sequence>
<keyword evidence="2" id="KW-1133">Transmembrane helix</keyword>
<evidence type="ECO:0000313" key="4">
    <source>
        <dbReference type="EMBL" id="MBC2383870.1"/>
    </source>
</evidence>
<feature type="region of interest" description="Disordered" evidence="1">
    <location>
        <begin position="219"/>
        <end position="253"/>
    </location>
</feature>
<dbReference type="RefSeq" id="WP_185709525.1">
    <property type="nucleotide sequence ID" value="NZ_JAAXCZ010000013.1"/>
</dbReference>
<evidence type="ECO:0000256" key="2">
    <source>
        <dbReference type="SAM" id="Phobius"/>
    </source>
</evidence>
<evidence type="ECO:0000313" key="5">
    <source>
        <dbReference type="Proteomes" id="UP000534677"/>
    </source>
</evidence>
<gene>
    <name evidence="4" type="ORF">HF209_23285</name>
</gene>
<comment type="caution">
    <text evidence="4">The sequence shown here is derived from an EMBL/GenBank/DDBJ whole genome shotgun (WGS) entry which is preliminary data.</text>
</comment>